<evidence type="ECO:0000313" key="2">
    <source>
        <dbReference type="EMBL" id="ODN78598.1"/>
    </source>
</evidence>
<evidence type="ECO:0000313" key="3">
    <source>
        <dbReference type="Proteomes" id="UP000094065"/>
    </source>
</evidence>
<reference evidence="2 3" key="1">
    <citation type="submission" date="2016-06" db="EMBL/GenBank/DDBJ databases">
        <title>Evolution of pathogenesis and genome organization in the Tremellales.</title>
        <authorList>
            <person name="Cuomo C."/>
            <person name="Litvintseva A."/>
            <person name="Heitman J."/>
            <person name="Chen Y."/>
            <person name="Sun S."/>
            <person name="Springer D."/>
            <person name="Dromer F."/>
            <person name="Young S."/>
            <person name="Zeng Q."/>
            <person name="Chapman S."/>
            <person name="Gujja S."/>
            <person name="Saif S."/>
            <person name="Birren B."/>
        </authorList>
    </citation>
    <scope>NUCLEOTIDE SEQUENCE [LARGE SCALE GENOMIC DNA]</scope>
    <source>
        <strain evidence="2 3">CBS 6039</strain>
    </source>
</reference>
<organism evidence="2 3">
    <name type="scientific">Cryptococcus amylolentus CBS 6039</name>
    <dbReference type="NCBI Taxonomy" id="1295533"/>
    <lineage>
        <taxon>Eukaryota</taxon>
        <taxon>Fungi</taxon>
        <taxon>Dikarya</taxon>
        <taxon>Basidiomycota</taxon>
        <taxon>Agaricomycotina</taxon>
        <taxon>Tremellomycetes</taxon>
        <taxon>Tremellales</taxon>
        <taxon>Cryptococcaceae</taxon>
        <taxon>Cryptococcus</taxon>
    </lineage>
</organism>
<dbReference type="EMBL" id="AWGJ01000006">
    <property type="protein sequence ID" value="ODN78598.1"/>
    <property type="molecule type" value="Genomic_DNA"/>
</dbReference>
<name>A0A1E3HQH8_9TREE</name>
<keyword evidence="3" id="KW-1185">Reference proteome</keyword>
<protein>
    <submittedName>
        <fullName evidence="2">Uncharacterized protein</fullName>
    </submittedName>
</protein>
<evidence type="ECO:0000256" key="1">
    <source>
        <dbReference type="SAM" id="MobiDB-lite"/>
    </source>
</evidence>
<proteinExistence type="predicted"/>
<gene>
    <name evidence="2" type="ORF">L202_04203</name>
</gene>
<accession>A0A1E3HQH8</accession>
<dbReference type="AlphaFoldDB" id="A0A1E3HQH8"/>
<dbReference type="GeneID" id="30155512"/>
<dbReference type="RefSeq" id="XP_018993644.1">
    <property type="nucleotide sequence ID" value="XM_019138208.1"/>
</dbReference>
<comment type="caution">
    <text evidence="2">The sequence shown here is derived from an EMBL/GenBank/DDBJ whole genome shotgun (WGS) entry which is preliminary data.</text>
</comment>
<dbReference type="Proteomes" id="UP000094065">
    <property type="component" value="Unassembled WGS sequence"/>
</dbReference>
<feature type="region of interest" description="Disordered" evidence="1">
    <location>
        <begin position="53"/>
        <end position="87"/>
    </location>
</feature>
<feature type="region of interest" description="Disordered" evidence="1">
    <location>
        <begin position="1"/>
        <end position="23"/>
    </location>
</feature>
<sequence length="165" mass="18525">MPPQRPSAPQTPASKHSRELKPARRVVWIRNPLDILADAVDILDRTSPPRVEGRGIPCDVPAERRRPRYHDLPFTPPSSTHATQRPRIVASDTTSRLSKRLHHATLAPLSPVAAHLQPTRLLRSPEIHKFGSRRSEGIRRETLVQSTPPLHINERALSLSTPLFS</sequence>